<evidence type="ECO:0000313" key="1">
    <source>
        <dbReference type="EMBL" id="GCC42966.1"/>
    </source>
</evidence>
<name>A0A401TK18_CHIPU</name>
<gene>
    <name evidence="1" type="ORF">chiPu_0027216</name>
</gene>
<keyword evidence="2" id="KW-1185">Reference proteome</keyword>
<dbReference type="Proteomes" id="UP000287033">
    <property type="component" value="Unassembled WGS sequence"/>
</dbReference>
<organism evidence="1 2">
    <name type="scientific">Chiloscyllium punctatum</name>
    <name type="common">Brownbanded bambooshark</name>
    <name type="synonym">Hemiscyllium punctatum</name>
    <dbReference type="NCBI Taxonomy" id="137246"/>
    <lineage>
        <taxon>Eukaryota</taxon>
        <taxon>Metazoa</taxon>
        <taxon>Chordata</taxon>
        <taxon>Craniata</taxon>
        <taxon>Vertebrata</taxon>
        <taxon>Chondrichthyes</taxon>
        <taxon>Elasmobranchii</taxon>
        <taxon>Galeomorphii</taxon>
        <taxon>Galeoidea</taxon>
        <taxon>Orectolobiformes</taxon>
        <taxon>Hemiscylliidae</taxon>
        <taxon>Chiloscyllium</taxon>
    </lineage>
</organism>
<dbReference type="AlphaFoldDB" id="A0A401TK18"/>
<dbReference type="EMBL" id="BEZZ01097989">
    <property type="protein sequence ID" value="GCC42966.1"/>
    <property type="molecule type" value="Genomic_DNA"/>
</dbReference>
<reference evidence="1 2" key="1">
    <citation type="journal article" date="2018" name="Nat. Ecol. Evol.">
        <title>Shark genomes provide insights into elasmobranch evolution and the origin of vertebrates.</title>
        <authorList>
            <person name="Hara Y"/>
            <person name="Yamaguchi K"/>
            <person name="Onimaru K"/>
            <person name="Kadota M"/>
            <person name="Koyanagi M"/>
            <person name="Keeley SD"/>
            <person name="Tatsumi K"/>
            <person name="Tanaka K"/>
            <person name="Motone F"/>
            <person name="Kageyama Y"/>
            <person name="Nozu R"/>
            <person name="Adachi N"/>
            <person name="Nishimura O"/>
            <person name="Nakagawa R"/>
            <person name="Tanegashima C"/>
            <person name="Kiyatake I"/>
            <person name="Matsumoto R"/>
            <person name="Murakumo K"/>
            <person name="Nishida K"/>
            <person name="Terakita A"/>
            <person name="Kuratani S"/>
            <person name="Sato K"/>
            <person name="Hyodo S Kuraku.S."/>
        </authorList>
    </citation>
    <scope>NUCLEOTIDE SEQUENCE [LARGE SCALE GENOMIC DNA]</scope>
</reference>
<evidence type="ECO:0000313" key="2">
    <source>
        <dbReference type="Proteomes" id="UP000287033"/>
    </source>
</evidence>
<accession>A0A401TK18</accession>
<protein>
    <submittedName>
        <fullName evidence="1">Uncharacterized protein</fullName>
    </submittedName>
</protein>
<proteinExistence type="predicted"/>
<comment type="caution">
    <text evidence="1">The sequence shown here is derived from an EMBL/GenBank/DDBJ whole genome shotgun (WGS) entry which is preliminary data.</text>
</comment>
<sequence>MFSNGGVKHRVTDDKKHVGVALPVQTQHNETKREIALSTTEKQAVPKRQGHIELLILSLVVTLQWINGLFFRFREPFKLETCRAFMNMSQILTNTLRFIQC</sequence>